<dbReference type="Proteomes" id="UP001597353">
    <property type="component" value="Unassembled WGS sequence"/>
</dbReference>
<gene>
    <name evidence="1" type="ORF">ACFSGJ_19575</name>
</gene>
<comment type="caution">
    <text evidence="1">The sequence shown here is derived from an EMBL/GenBank/DDBJ whole genome shotgun (WGS) entry which is preliminary data.</text>
</comment>
<evidence type="ECO:0000313" key="2">
    <source>
        <dbReference type="Proteomes" id="UP001597353"/>
    </source>
</evidence>
<evidence type="ECO:0008006" key="3">
    <source>
        <dbReference type="Google" id="ProtNLM"/>
    </source>
</evidence>
<evidence type="ECO:0000313" key="1">
    <source>
        <dbReference type="EMBL" id="MFD1914408.1"/>
    </source>
</evidence>
<protein>
    <recommendedName>
        <fullName evidence="3">Secreted protein</fullName>
    </recommendedName>
</protein>
<reference evidence="2" key="1">
    <citation type="journal article" date="2019" name="Int. J. Syst. Evol. Microbiol.">
        <title>The Global Catalogue of Microorganisms (GCM) 10K type strain sequencing project: providing services to taxonomists for standard genome sequencing and annotation.</title>
        <authorList>
            <consortium name="The Broad Institute Genomics Platform"/>
            <consortium name="The Broad Institute Genome Sequencing Center for Infectious Disease"/>
            <person name="Wu L."/>
            <person name="Ma J."/>
        </authorList>
    </citation>
    <scope>NUCLEOTIDE SEQUENCE [LARGE SCALE GENOMIC DNA]</scope>
    <source>
        <strain evidence="2">CGMCC 4.7242</strain>
    </source>
</reference>
<dbReference type="EMBL" id="JBHUGH010000037">
    <property type="protein sequence ID" value="MFD1914408.1"/>
    <property type="molecule type" value="Genomic_DNA"/>
</dbReference>
<proteinExistence type="predicted"/>
<organism evidence="1 2">
    <name type="scientific">Halodurantibacterium flavum</name>
    <dbReference type="NCBI Taxonomy" id="1382802"/>
    <lineage>
        <taxon>Bacteria</taxon>
        <taxon>Pseudomonadati</taxon>
        <taxon>Pseudomonadota</taxon>
        <taxon>Alphaproteobacteria</taxon>
        <taxon>Rhodobacterales</taxon>
        <taxon>Paracoccaceae</taxon>
        <taxon>Halodurantibacterium</taxon>
    </lineage>
</organism>
<dbReference type="RefSeq" id="WP_390265748.1">
    <property type="nucleotide sequence ID" value="NZ_JBHUGH010000037.1"/>
</dbReference>
<name>A0ABW4SBB4_9RHOB</name>
<sequence>MRTAPIFVRVLVTGLVASLVATLVAGLPGHPVAAATFDDPEWPCIQRKIPHLSLGQVWAGPQPDDAIEAMAREPEIQRLAARLELRRTPLPEAEALIEDFAQEADAARLTALYLATFQRIDRARSNIISGIARYATKQKALDDQIDARRQEMAALTAAMERGEPDYDRMDEVELQLDWDTRIFLDRQQSLIYVCETPVILEQRAFALGRAVMAHLPQ</sequence>
<keyword evidence="2" id="KW-1185">Reference proteome</keyword>
<accession>A0ABW4SBB4</accession>